<sequence length="175" mass="17887">MRKASWVAVAAGAVLLVAGCSAGSEGGAPHEAAPGKGGGAAGGGGLSAAAVKKEIETAATAAGFTQDATGDAVPAGLENCMVSWTPDTEKAVNPKKSYTDTLDALGKGGWKEGQGVDQGESRFVPLTKSQWKLKASEHTMGEFKMVLFIASDTTPACEELFKADLEKEKAKNKKS</sequence>
<feature type="compositionally biased region" description="Gly residues" evidence="1">
    <location>
        <begin position="35"/>
        <end position="44"/>
    </location>
</feature>
<dbReference type="PROSITE" id="PS51257">
    <property type="entry name" value="PROKAR_LIPOPROTEIN"/>
    <property type="match status" value="1"/>
</dbReference>
<dbReference type="RefSeq" id="WP_046906423.1">
    <property type="nucleotide sequence ID" value="NZ_BAAAXG010000026.1"/>
</dbReference>
<keyword evidence="4" id="KW-1185">Reference proteome</keyword>
<feature type="signal peptide" evidence="2">
    <location>
        <begin position="1"/>
        <end position="22"/>
    </location>
</feature>
<gene>
    <name evidence="3" type="ORF">VO63_05645</name>
</gene>
<dbReference type="Proteomes" id="UP000265325">
    <property type="component" value="Unassembled WGS sequence"/>
</dbReference>
<evidence type="ECO:0000313" key="4">
    <source>
        <dbReference type="Proteomes" id="UP000265325"/>
    </source>
</evidence>
<name>A0A2P2GTW2_STREW</name>
<feature type="chain" id="PRO_5038376187" description="Lipoprotein" evidence="2">
    <location>
        <begin position="23"/>
        <end position="175"/>
    </location>
</feature>
<proteinExistence type="predicted"/>
<evidence type="ECO:0000256" key="2">
    <source>
        <dbReference type="SAM" id="SignalP"/>
    </source>
</evidence>
<feature type="compositionally biased region" description="Low complexity" evidence="1">
    <location>
        <begin position="25"/>
        <end position="34"/>
    </location>
</feature>
<accession>A0A2P2GTW2</accession>
<protein>
    <recommendedName>
        <fullName evidence="5">Lipoprotein</fullName>
    </recommendedName>
</protein>
<evidence type="ECO:0008006" key="5">
    <source>
        <dbReference type="Google" id="ProtNLM"/>
    </source>
</evidence>
<dbReference type="OrthoDB" id="4234080at2"/>
<keyword evidence="2" id="KW-0732">Signal</keyword>
<organism evidence="3 4">
    <name type="scientific">Streptomyces showdoensis</name>
    <dbReference type="NCBI Taxonomy" id="68268"/>
    <lineage>
        <taxon>Bacteria</taxon>
        <taxon>Bacillati</taxon>
        <taxon>Actinomycetota</taxon>
        <taxon>Actinomycetes</taxon>
        <taxon>Kitasatosporales</taxon>
        <taxon>Streptomycetaceae</taxon>
        <taxon>Streptomyces</taxon>
    </lineage>
</organism>
<dbReference type="AlphaFoldDB" id="A0A2P2GTW2"/>
<reference evidence="3 4" key="1">
    <citation type="submission" date="2015-05" db="EMBL/GenBank/DDBJ databases">
        <title>Draft Genome assembly of Streptomyces showdoensis.</title>
        <authorList>
            <person name="Thapa K.K."/>
            <person name="Metsa-Ketela M."/>
        </authorList>
    </citation>
    <scope>NUCLEOTIDE SEQUENCE [LARGE SCALE GENOMIC DNA]</scope>
    <source>
        <strain evidence="3 4">ATCC 15227</strain>
    </source>
</reference>
<dbReference type="EMBL" id="LAQS01000006">
    <property type="protein sequence ID" value="KKZ74922.1"/>
    <property type="molecule type" value="Genomic_DNA"/>
</dbReference>
<evidence type="ECO:0000256" key="1">
    <source>
        <dbReference type="SAM" id="MobiDB-lite"/>
    </source>
</evidence>
<evidence type="ECO:0000313" key="3">
    <source>
        <dbReference type="EMBL" id="KKZ74922.1"/>
    </source>
</evidence>
<feature type="region of interest" description="Disordered" evidence="1">
    <location>
        <begin position="25"/>
        <end position="44"/>
    </location>
</feature>
<comment type="caution">
    <text evidence="3">The sequence shown here is derived from an EMBL/GenBank/DDBJ whole genome shotgun (WGS) entry which is preliminary data.</text>
</comment>